<dbReference type="EMBL" id="BAAASL010000015">
    <property type="protein sequence ID" value="GAA2720661.1"/>
    <property type="molecule type" value="Genomic_DNA"/>
</dbReference>
<comment type="caution">
    <text evidence="6">The sequence shown here is derived from an EMBL/GenBank/DDBJ whole genome shotgun (WGS) entry which is preliminary data.</text>
</comment>
<keyword evidence="3" id="KW-0378">Hydrolase</keyword>
<dbReference type="InterPro" id="IPR031304">
    <property type="entry name" value="SLT_2"/>
</dbReference>
<dbReference type="Gene3D" id="1.10.530.10">
    <property type="match status" value="1"/>
</dbReference>
<gene>
    <name evidence="6" type="primary">tgdA_2</name>
    <name evidence="6" type="ORF">GCM10010315_41590</name>
</gene>
<evidence type="ECO:0000256" key="1">
    <source>
        <dbReference type="ARBA" id="ARBA00007074"/>
    </source>
</evidence>
<dbReference type="PROSITE" id="PS51935">
    <property type="entry name" value="NLPC_P60"/>
    <property type="match status" value="1"/>
</dbReference>
<reference evidence="7" key="1">
    <citation type="journal article" date="2019" name="Int. J. Syst. Evol. Microbiol.">
        <title>The Global Catalogue of Microorganisms (GCM) 10K type strain sequencing project: providing services to taxonomists for standard genome sequencing and annotation.</title>
        <authorList>
            <consortium name="The Broad Institute Genomics Platform"/>
            <consortium name="The Broad Institute Genome Sequencing Center for Infectious Disease"/>
            <person name="Wu L."/>
            <person name="Ma J."/>
        </authorList>
    </citation>
    <scope>NUCLEOTIDE SEQUENCE [LARGE SCALE GENOMIC DNA]</scope>
    <source>
        <strain evidence="7">JCM 4542</strain>
    </source>
</reference>
<accession>A0ABP6GCE3</accession>
<dbReference type="Pfam" id="PF00877">
    <property type="entry name" value="NLPC_P60"/>
    <property type="match status" value="1"/>
</dbReference>
<dbReference type="Proteomes" id="UP001500886">
    <property type="component" value="Unassembled WGS sequence"/>
</dbReference>
<evidence type="ECO:0000256" key="4">
    <source>
        <dbReference type="ARBA" id="ARBA00022807"/>
    </source>
</evidence>
<dbReference type="Pfam" id="PF13406">
    <property type="entry name" value="SLT_2"/>
    <property type="match status" value="1"/>
</dbReference>
<dbReference type="PANTHER" id="PTHR47359:SF3">
    <property type="entry name" value="NLP_P60 DOMAIN-CONTAINING PROTEIN-RELATED"/>
    <property type="match status" value="1"/>
</dbReference>
<evidence type="ECO:0000259" key="5">
    <source>
        <dbReference type="PROSITE" id="PS51935"/>
    </source>
</evidence>
<dbReference type="InterPro" id="IPR038765">
    <property type="entry name" value="Papain-like_cys_pep_sf"/>
</dbReference>
<dbReference type="RefSeq" id="WP_344436890.1">
    <property type="nucleotide sequence ID" value="NZ_BAAASL010000015.1"/>
</dbReference>
<evidence type="ECO:0000313" key="6">
    <source>
        <dbReference type="EMBL" id="GAA2720661.1"/>
    </source>
</evidence>
<name>A0ABP6GCE3_9ACTN</name>
<proteinExistence type="inferred from homology"/>
<dbReference type="InterPro" id="IPR023346">
    <property type="entry name" value="Lysozyme-like_dom_sf"/>
</dbReference>
<sequence>MKKLVTCGAVAFAVAVMLVFSLLMMLAGAGGANAGGSRRGPGGGLSDKAPIPPEIRKLIEEAVKGKYGCPEVTASLLAAQLYTESNWEDKPSPVGAEGIAQFMPETWAEWGVDGDGDGVKNVHNPADAVPSAVRYDCVVADEVKNVPGNKAENMLAAYNAGSRPVIKAGGVPPIEETRGYVKDIRELAQKWGTKNGDLIPAGGAGSAGAERAIAAAMTALDTPYVWGGSCESPYSAGQGCDCSSLTQMAWGAAGVNLPRTTYEQVNAGTPVQSIAQLVPGDLLFSVGSASAPEHVGMYIGNDQVIEAPRTGLDVRIKPMSWWTNQIVAMRHIS</sequence>
<dbReference type="SUPFAM" id="SSF54001">
    <property type="entry name" value="Cysteine proteinases"/>
    <property type="match status" value="1"/>
</dbReference>
<dbReference type="PANTHER" id="PTHR47359">
    <property type="entry name" value="PEPTIDOGLYCAN DL-ENDOPEPTIDASE CWLO"/>
    <property type="match status" value="1"/>
</dbReference>
<comment type="similarity">
    <text evidence="1">Belongs to the peptidase C40 family.</text>
</comment>
<evidence type="ECO:0000256" key="2">
    <source>
        <dbReference type="ARBA" id="ARBA00022670"/>
    </source>
</evidence>
<keyword evidence="7" id="KW-1185">Reference proteome</keyword>
<organism evidence="6 7">
    <name type="scientific">Streptomyces luteosporeus</name>
    <dbReference type="NCBI Taxonomy" id="173856"/>
    <lineage>
        <taxon>Bacteria</taxon>
        <taxon>Bacillati</taxon>
        <taxon>Actinomycetota</taxon>
        <taxon>Actinomycetes</taxon>
        <taxon>Kitasatosporales</taxon>
        <taxon>Streptomycetaceae</taxon>
        <taxon>Streptomyces</taxon>
    </lineage>
</organism>
<protein>
    <submittedName>
        <fullName evidence="6">Transglycosylase TgdA</fullName>
    </submittedName>
</protein>
<dbReference type="SUPFAM" id="SSF53955">
    <property type="entry name" value="Lysozyme-like"/>
    <property type="match status" value="1"/>
</dbReference>
<keyword evidence="2" id="KW-0645">Protease</keyword>
<evidence type="ECO:0000313" key="7">
    <source>
        <dbReference type="Proteomes" id="UP001500886"/>
    </source>
</evidence>
<dbReference type="InterPro" id="IPR000064">
    <property type="entry name" value="NLP_P60_dom"/>
</dbReference>
<dbReference type="InterPro" id="IPR051794">
    <property type="entry name" value="PG_Endopeptidase_C40"/>
</dbReference>
<feature type="domain" description="NlpC/P60" evidence="5">
    <location>
        <begin position="206"/>
        <end position="333"/>
    </location>
</feature>
<dbReference type="CDD" id="cd13399">
    <property type="entry name" value="Slt35-like"/>
    <property type="match status" value="1"/>
</dbReference>
<dbReference type="Gene3D" id="3.90.1720.10">
    <property type="entry name" value="endopeptidase domain like (from Nostoc punctiforme)"/>
    <property type="match status" value="1"/>
</dbReference>
<keyword evidence="4" id="KW-0788">Thiol protease</keyword>
<evidence type="ECO:0000256" key="3">
    <source>
        <dbReference type="ARBA" id="ARBA00022801"/>
    </source>
</evidence>